<protein>
    <recommendedName>
        <fullName evidence="9">Cobalamin biosynthesis protein CobD</fullName>
    </recommendedName>
</protein>
<feature type="transmembrane region" description="Helical" evidence="9">
    <location>
        <begin position="299"/>
        <end position="317"/>
    </location>
</feature>
<reference evidence="10 11" key="1">
    <citation type="submission" date="2018-10" db="EMBL/GenBank/DDBJ databases">
        <title>Phylogenomics of Brevibacillus.</title>
        <authorList>
            <person name="Dunlap C."/>
        </authorList>
    </citation>
    <scope>NUCLEOTIDE SEQUENCE [LARGE SCALE GENOMIC DNA]</scope>
    <source>
        <strain evidence="10 11">JCM 15085</strain>
    </source>
</reference>
<feature type="transmembrane region" description="Helical" evidence="9">
    <location>
        <begin position="54"/>
        <end position="78"/>
    </location>
</feature>
<comment type="subcellular location">
    <subcellularLocation>
        <location evidence="1 9">Cell membrane</location>
        <topology evidence="1 9">Multi-pass membrane protein</topology>
    </subcellularLocation>
</comment>
<dbReference type="Proteomes" id="UP000281915">
    <property type="component" value="Unassembled WGS sequence"/>
</dbReference>
<keyword evidence="7 9" id="KW-1133">Transmembrane helix</keyword>
<organism evidence="10 11">
    <name type="scientific">Brevibacillus panacihumi</name>
    <dbReference type="NCBI Taxonomy" id="497735"/>
    <lineage>
        <taxon>Bacteria</taxon>
        <taxon>Bacillati</taxon>
        <taxon>Bacillota</taxon>
        <taxon>Bacilli</taxon>
        <taxon>Bacillales</taxon>
        <taxon>Paenibacillaceae</taxon>
        <taxon>Brevibacillus</taxon>
    </lineage>
</organism>
<dbReference type="PANTHER" id="PTHR34308">
    <property type="entry name" value="COBALAMIN BIOSYNTHESIS PROTEIN CBIB"/>
    <property type="match status" value="1"/>
</dbReference>
<dbReference type="Pfam" id="PF03186">
    <property type="entry name" value="CobD_Cbib"/>
    <property type="match status" value="1"/>
</dbReference>
<dbReference type="EMBL" id="RHHT01000003">
    <property type="protein sequence ID" value="RNB85623.1"/>
    <property type="molecule type" value="Genomic_DNA"/>
</dbReference>
<evidence type="ECO:0000256" key="8">
    <source>
        <dbReference type="ARBA" id="ARBA00023136"/>
    </source>
</evidence>
<dbReference type="GO" id="GO:0009236">
    <property type="term" value="P:cobalamin biosynthetic process"/>
    <property type="evidence" value="ECO:0007669"/>
    <property type="project" value="UniProtKB-UniRule"/>
</dbReference>
<name>A0A3M8DCC2_9BACL</name>
<gene>
    <name evidence="9 10" type="primary">cobD</name>
    <name evidence="10" type="ORF">EDM58_03605</name>
</gene>
<proteinExistence type="inferred from homology"/>
<evidence type="ECO:0000256" key="7">
    <source>
        <dbReference type="ARBA" id="ARBA00022989"/>
    </source>
</evidence>
<comment type="similarity">
    <text evidence="3 9">Belongs to the CobD/CbiB family.</text>
</comment>
<evidence type="ECO:0000313" key="10">
    <source>
        <dbReference type="EMBL" id="RNB85623.1"/>
    </source>
</evidence>
<feature type="transmembrane region" description="Helical" evidence="9">
    <location>
        <begin position="154"/>
        <end position="176"/>
    </location>
</feature>
<dbReference type="AlphaFoldDB" id="A0A3M8DCC2"/>
<comment type="caution">
    <text evidence="10">The sequence shown here is derived from an EMBL/GenBank/DDBJ whole genome shotgun (WGS) entry which is preliminary data.</text>
</comment>
<sequence>MNEAAWVLVTAYLIDRVVGDPRSLPHPVVIIGWWISRLEWLIRTCVKQEKHLKAAGVLFPLLIVAGSYAVVWLIVWAGALVSPWLSFALSAWLISTTIATKGLADAGLEIMRHLQAGDIPAARRSLSMVVGRDTEHLDESEICRGAVETVAENIVDAIVSPLIYAAIGGAPLAMAYRATNTLDSMVGYKNEKYRNLGWASARFDDVANYIPARLTALLLLAASWLLRLDVRQSWQIIRRDAHLHPSPNSGLPEAAVAGALGVQLGGLNTYQGVPSHRARLGDAHRPLCPDDVRMTVRMMYCASLLCLLACLGVAAWIG</sequence>
<accession>A0A3M8DCC2</accession>
<dbReference type="GO" id="GO:0015420">
    <property type="term" value="F:ABC-type vitamin B12 transporter activity"/>
    <property type="evidence" value="ECO:0007669"/>
    <property type="project" value="UniProtKB-UniRule"/>
</dbReference>
<evidence type="ECO:0000256" key="3">
    <source>
        <dbReference type="ARBA" id="ARBA00006263"/>
    </source>
</evidence>
<dbReference type="InterPro" id="IPR004485">
    <property type="entry name" value="Cobalamin_biosynth_CobD/CbiB"/>
</dbReference>
<evidence type="ECO:0000256" key="2">
    <source>
        <dbReference type="ARBA" id="ARBA00004953"/>
    </source>
</evidence>
<comment type="pathway">
    <text evidence="2 9">Cofactor biosynthesis; adenosylcobalamin biosynthesis.</text>
</comment>
<feature type="transmembrane region" description="Helical" evidence="9">
    <location>
        <begin position="206"/>
        <end position="226"/>
    </location>
</feature>
<keyword evidence="5 9" id="KW-0169">Cobalamin biosynthesis</keyword>
<keyword evidence="8 9" id="KW-0472">Membrane</keyword>
<keyword evidence="6 9" id="KW-0812">Transmembrane</keyword>
<evidence type="ECO:0000256" key="5">
    <source>
        <dbReference type="ARBA" id="ARBA00022573"/>
    </source>
</evidence>
<dbReference type="RefSeq" id="WP_122912126.1">
    <property type="nucleotide sequence ID" value="NZ_RHHT01000003.1"/>
</dbReference>
<evidence type="ECO:0000313" key="11">
    <source>
        <dbReference type="Proteomes" id="UP000281915"/>
    </source>
</evidence>
<dbReference type="UniPathway" id="UPA00148"/>
<evidence type="ECO:0000256" key="4">
    <source>
        <dbReference type="ARBA" id="ARBA00022475"/>
    </source>
</evidence>
<comment type="function">
    <text evidence="9">Converts cobyric acid to cobinamide by the addition of aminopropanol on the F carboxylic group.</text>
</comment>
<keyword evidence="4 9" id="KW-1003">Cell membrane</keyword>
<dbReference type="NCBIfam" id="TIGR00380">
    <property type="entry name" value="cobal_cbiB"/>
    <property type="match status" value="1"/>
</dbReference>
<evidence type="ECO:0000256" key="1">
    <source>
        <dbReference type="ARBA" id="ARBA00004651"/>
    </source>
</evidence>
<evidence type="ECO:0000256" key="6">
    <source>
        <dbReference type="ARBA" id="ARBA00022692"/>
    </source>
</evidence>
<dbReference type="GO" id="GO:0005886">
    <property type="term" value="C:plasma membrane"/>
    <property type="evidence" value="ECO:0007669"/>
    <property type="project" value="UniProtKB-SubCell"/>
</dbReference>
<dbReference type="PANTHER" id="PTHR34308:SF1">
    <property type="entry name" value="COBALAMIN BIOSYNTHESIS PROTEIN CBIB"/>
    <property type="match status" value="1"/>
</dbReference>
<dbReference type="GO" id="GO:0048472">
    <property type="term" value="F:threonine-phosphate decarboxylase activity"/>
    <property type="evidence" value="ECO:0007669"/>
    <property type="project" value="InterPro"/>
</dbReference>
<evidence type="ECO:0000256" key="9">
    <source>
        <dbReference type="HAMAP-Rule" id="MF_00024"/>
    </source>
</evidence>
<feature type="transmembrane region" description="Helical" evidence="9">
    <location>
        <begin position="84"/>
        <end position="104"/>
    </location>
</feature>
<dbReference type="HAMAP" id="MF_00024">
    <property type="entry name" value="CobD_CbiB"/>
    <property type="match status" value="1"/>
</dbReference>